<feature type="compositionally biased region" description="Polar residues" evidence="5">
    <location>
        <begin position="63"/>
        <end position="91"/>
    </location>
</feature>
<dbReference type="InterPro" id="IPR015943">
    <property type="entry name" value="WD40/YVTN_repeat-like_dom_sf"/>
</dbReference>
<evidence type="ECO:0000256" key="4">
    <source>
        <dbReference type="SAM" id="Coils"/>
    </source>
</evidence>
<dbReference type="PRINTS" id="PR00320">
    <property type="entry name" value="GPROTEINBRPT"/>
</dbReference>
<dbReference type="InterPro" id="IPR036322">
    <property type="entry name" value="WD40_repeat_dom_sf"/>
</dbReference>
<reference evidence="7" key="1">
    <citation type="submission" date="2025-08" db="UniProtKB">
        <authorList>
            <consortium name="RefSeq"/>
        </authorList>
    </citation>
    <scope>IDENTIFICATION</scope>
    <source>
        <tissue evidence="7">Testes</tissue>
    </source>
</reference>
<dbReference type="PROSITE" id="PS50294">
    <property type="entry name" value="WD_REPEATS_REGION"/>
    <property type="match status" value="1"/>
</dbReference>
<feature type="coiled-coil region" evidence="4">
    <location>
        <begin position="2"/>
        <end position="32"/>
    </location>
</feature>
<dbReference type="SMART" id="SM00320">
    <property type="entry name" value="WD40"/>
    <property type="match status" value="4"/>
</dbReference>
<protein>
    <submittedName>
        <fullName evidence="7">Pre-mRNA-splicing factor PRP46-like</fullName>
    </submittedName>
</protein>
<keyword evidence="6" id="KW-1185">Reference proteome</keyword>
<proteinExistence type="predicted"/>
<dbReference type="InterPro" id="IPR020472">
    <property type="entry name" value="WD40_PAC1"/>
</dbReference>
<feature type="region of interest" description="Disordered" evidence="5">
    <location>
        <begin position="518"/>
        <end position="558"/>
    </location>
</feature>
<organism evidence="6 7">
    <name type="scientific">Saccoglossus kowalevskii</name>
    <name type="common">Acorn worm</name>
    <dbReference type="NCBI Taxonomy" id="10224"/>
    <lineage>
        <taxon>Eukaryota</taxon>
        <taxon>Metazoa</taxon>
        <taxon>Hemichordata</taxon>
        <taxon>Enteropneusta</taxon>
        <taxon>Harrimaniidae</taxon>
        <taxon>Saccoglossus</taxon>
    </lineage>
</organism>
<evidence type="ECO:0000256" key="3">
    <source>
        <dbReference type="PROSITE-ProRule" id="PRU00221"/>
    </source>
</evidence>
<dbReference type="Proteomes" id="UP000694865">
    <property type="component" value="Unplaced"/>
</dbReference>
<dbReference type="PANTHER" id="PTHR19879:SF1">
    <property type="entry name" value="CANNONBALL-RELATED"/>
    <property type="match status" value="1"/>
</dbReference>
<dbReference type="InterPro" id="IPR001680">
    <property type="entry name" value="WD40_rpt"/>
</dbReference>
<gene>
    <name evidence="7" type="primary">LOC102802941</name>
</gene>
<evidence type="ECO:0000313" key="6">
    <source>
        <dbReference type="Proteomes" id="UP000694865"/>
    </source>
</evidence>
<dbReference type="RefSeq" id="XP_006821974.1">
    <property type="nucleotide sequence ID" value="XM_006821911.1"/>
</dbReference>
<feature type="region of interest" description="Disordered" evidence="5">
    <location>
        <begin position="113"/>
        <end position="157"/>
    </location>
</feature>
<dbReference type="Gene3D" id="2.130.10.10">
    <property type="entry name" value="YVTN repeat-like/Quinoprotein amine dehydrogenase"/>
    <property type="match status" value="1"/>
</dbReference>
<feature type="compositionally biased region" description="Acidic residues" evidence="5">
    <location>
        <begin position="520"/>
        <end position="533"/>
    </location>
</feature>
<feature type="compositionally biased region" description="Basic and acidic residues" evidence="5">
    <location>
        <begin position="118"/>
        <end position="136"/>
    </location>
</feature>
<feature type="repeat" description="WD" evidence="3">
    <location>
        <begin position="181"/>
        <end position="211"/>
    </location>
</feature>
<evidence type="ECO:0000256" key="1">
    <source>
        <dbReference type="ARBA" id="ARBA00022574"/>
    </source>
</evidence>
<feature type="repeat" description="WD" evidence="3">
    <location>
        <begin position="284"/>
        <end position="318"/>
    </location>
</feature>
<dbReference type="SUPFAM" id="SSF50978">
    <property type="entry name" value="WD40 repeat-like"/>
    <property type="match status" value="1"/>
</dbReference>
<evidence type="ECO:0000256" key="2">
    <source>
        <dbReference type="ARBA" id="ARBA00022737"/>
    </source>
</evidence>
<evidence type="ECO:0000256" key="5">
    <source>
        <dbReference type="SAM" id="MobiDB-lite"/>
    </source>
</evidence>
<sequence>MAATTEREIRKLRKKLRQIESLEHADRELNDEELGKVAKKDSIRITLQEILAQFTESEDDHQNSSTDSLEQLSGTESMLENTSHSLSQDSTFSHDERIIKRKLNDEESIEEIPSAVIDDSHVPVEPHPAKISKKELQPSNRGDSQNEEIKGKKKTQTVSRQSQMLEAQKVWRSSKFTVRQLEGHNDLICAVDCDESVIVTGSRDTMVKIWDGDIGCELRSLGGHTGTVTGVRLLKQDESGRLAPRLEVDKTHQIAISCSLDCSIKLWNLTTGEMIKSIYTFNPLLCISYLPEDYLIASGSDGGKIELWNIIDGTSLHSEIAYDAEVTDMQLCSKNCIVSSSADGLLKVWQLRGYQLSLVFVSEDVSSSTSSIITLRKIHCLAAHQDVIFYGDNGVNVKVLQWKTANLHKLRNHLDDFGSTDAMYIQNDVMVCSGFDLDHGHGYINVWTIPGEHYLGTLNDKSTSHIYAISSTKTKIGTYRIITGGNELKLWDQIHQNSKIPKGSYGIDFNWSYTIKPTDSESESDADFSEEDEINRPRSRRRSSGGLSHEPKESGGLWSWCSLV</sequence>
<name>A0ABM0MPN3_SACKO</name>
<keyword evidence="2" id="KW-0677">Repeat</keyword>
<evidence type="ECO:0000313" key="7">
    <source>
        <dbReference type="RefSeq" id="XP_006821974.1"/>
    </source>
</evidence>
<feature type="region of interest" description="Disordered" evidence="5">
    <location>
        <begin position="55"/>
        <end position="93"/>
    </location>
</feature>
<dbReference type="PANTHER" id="PTHR19879">
    <property type="entry name" value="TRANSCRIPTION INITIATION FACTOR TFIID"/>
    <property type="match status" value="1"/>
</dbReference>
<accession>A0ABM0MPN3</accession>
<dbReference type="GeneID" id="102802941"/>
<dbReference type="Pfam" id="PF00400">
    <property type="entry name" value="WD40"/>
    <property type="match status" value="3"/>
</dbReference>
<dbReference type="PROSITE" id="PS50082">
    <property type="entry name" value="WD_REPEATS_2"/>
    <property type="match status" value="2"/>
</dbReference>
<keyword evidence="4" id="KW-0175">Coiled coil</keyword>
<keyword evidence="1 3" id="KW-0853">WD repeat</keyword>